<dbReference type="PANTHER" id="PTHR36844:SF1">
    <property type="entry name" value="PROTEASE PRSW"/>
    <property type="match status" value="1"/>
</dbReference>
<feature type="transmembrane region" description="Helical" evidence="1">
    <location>
        <begin position="295"/>
        <end position="311"/>
    </location>
</feature>
<organism evidence="2 3">
    <name type="scientific">Lacipirellula parvula</name>
    <dbReference type="NCBI Taxonomy" id="2650471"/>
    <lineage>
        <taxon>Bacteria</taxon>
        <taxon>Pseudomonadati</taxon>
        <taxon>Planctomycetota</taxon>
        <taxon>Planctomycetia</taxon>
        <taxon>Pirellulales</taxon>
        <taxon>Lacipirellulaceae</taxon>
        <taxon>Lacipirellula</taxon>
    </lineage>
</organism>
<dbReference type="KEGG" id="lpav:PLANPX_5054"/>
<feature type="transmembrane region" description="Helical" evidence="1">
    <location>
        <begin position="96"/>
        <end position="118"/>
    </location>
</feature>
<feature type="transmembrane region" description="Helical" evidence="1">
    <location>
        <begin position="20"/>
        <end position="38"/>
    </location>
</feature>
<evidence type="ECO:0008006" key="4">
    <source>
        <dbReference type="Google" id="ProtNLM"/>
    </source>
</evidence>
<name>A0A5K7XHC5_9BACT</name>
<proteinExistence type="predicted"/>
<dbReference type="RefSeq" id="WP_152100824.1">
    <property type="nucleotide sequence ID" value="NZ_AP021861.1"/>
</dbReference>
<evidence type="ECO:0000313" key="2">
    <source>
        <dbReference type="EMBL" id="BBO35442.1"/>
    </source>
</evidence>
<evidence type="ECO:0000313" key="3">
    <source>
        <dbReference type="Proteomes" id="UP000326837"/>
    </source>
</evidence>
<dbReference type="EMBL" id="AP021861">
    <property type="protein sequence ID" value="BBO35442.1"/>
    <property type="molecule type" value="Genomic_DNA"/>
</dbReference>
<feature type="transmembrane region" description="Helical" evidence="1">
    <location>
        <begin position="237"/>
        <end position="256"/>
    </location>
</feature>
<dbReference type="Proteomes" id="UP000326837">
    <property type="component" value="Chromosome"/>
</dbReference>
<reference evidence="3" key="1">
    <citation type="submission" date="2019-10" db="EMBL/GenBank/DDBJ databases">
        <title>Lacipirellula parvula gen. nov., sp. nov., representing a lineage of planctomycetes widespread in freshwater anoxic habitats, and description of the family Lacipirellulaceae.</title>
        <authorList>
            <person name="Dedysh S.N."/>
            <person name="Kulichevskaya I.S."/>
            <person name="Beletsky A.V."/>
            <person name="Rakitin A.L."/>
            <person name="Mardanov A.V."/>
            <person name="Ivanova A.A."/>
            <person name="Saltykova V.X."/>
            <person name="Rijpstra W.I.C."/>
            <person name="Sinninghe Damste J.S."/>
            <person name="Ravin N.V."/>
        </authorList>
    </citation>
    <scope>NUCLEOTIDE SEQUENCE [LARGE SCALE GENOMIC DNA]</scope>
    <source>
        <strain evidence="3">PX69</strain>
    </source>
</reference>
<accession>A0A5K7XHC5</accession>
<evidence type="ECO:0000256" key="1">
    <source>
        <dbReference type="SAM" id="Phobius"/>
    </source>
</evidence>
<feature type="transmembrane region" description="Helical" evidence="1">
    <location>
        <begin position="332"/>
        <end position="349"/>
    </location>
</feature>
<dbReference type="AlphaFoldDB" id="A0A5K7XHC5"/>
<sequence>MAEIVWRNYLRTKTRNPRFLWKMVISILTIGVVVGLAVDASVPAWINTDEVKEEEATDTPKPTPEKERWNQLGELADNGQWQELFYAIPELASVRWHHWGTTALAVLTAACWMSFLLQAIQIRGPADYRWWGALLGLALGVVSIWPTIFFIFWQERVWGLVESAELAAGIRDNVLGVGLREELSKFICFLPLLPLVVWKRDELAALLLAGAVGLGFAMEENIGYVGASAGTQTIGRLLMPAPFHMAMTGLIGLAAYRACVWPRQCGPVFIAIFGVVAMAHGFYDAFILVEVLAEYSIVTSLIFILLMYQFFRELRALQRTMPNSPVSLTANFLFCISTVAAATFIYLSAAIGSKMAGDVMVLGIVAESVMVYLFLREMPETMVTV</sequence>
<feature type="transmembrane region" description="Helical" evidence="1">
    <location>
        <begin position="130"/>
        <end position="153"/>
    </location>
</feature>
<dbReference type="Pfam" id="PF13367">
    <property type="entry name" value="PrsW-protease"/>
    <property type="match status" value="1"/>
</dbReference>
<keyword evidence="1" id="KW-0472">Membrane</keyword>
<dbReference type="InterPro" id="IPR026898">
    <property type="entry name" value="PrsW"/>
</dbReference>
<keyword evidence="3" id="KW-1185">Reference proteome</keyword>
<feature type="transmembrane region" description="Helical" evidence="1">
    <location>
        <begin position="268"/>
        <end position="289"/>
    </location>
</feature>
<dbReference type="PANTHER" id="PTHR36844">
    <property type="entry name" value="PROTEASE PRSW"/>
    <property type="match status" value="1"/>
</dbReference>
<keyword evidence="1" id="KW-1133">Transmembrane helix</keyword>
<keyword evidence="1" id="KW-0812">Transmembrane</keyword>
<gene>
    <name evidence="2" type="ORF">PLANPX_5054</name>
</gene>
<protein>
    <recommendedName>
        <fullName evidence="4">PrsW family intramembrane metalloprotease</fullName>
    </recommendedName>
</protein>
<dbReference type="GO" id="GO:0008233">
    <property type="term" value="F:peptidase activity"/>
    <property type="evidence" value="ECO:0007669"/>
    <property type="project" value="InterPro"/>
</dbReference>
<feature type="transmembrane region" description="Helical" evidence="1">
    <location>
        <begin position="355"/>
        <end position="375"/>
    </location>
</feature>